<dbReference type="AlphaFoldDB" id="A0AAE4JRY4"/>
<dbReference type="Proteomes" id="UP001182247">
    <property type="component" value="Unassembled WGS sequence"/>
</dbReference>
<evidence type="ECO:0000313" key="2">
    <source>
        <dbReference type="Proteomes" id="UP001182247"/>
    </source>
</evidence>
<evidence type="ECO:0008006" key="3">
    <source>
        <dbReference type="Google" id="ProtNLM"/>
    </source>
</evidence>
<accession>A0AAE4JRY4</accession>
<name>A0AAE4JRY4_MORMO</name>
<evidence type="ECO:0000313" key="1">
    <source>
        <dbReference type="EMBL" id="MDS0900523.1"/>
    </source>
</evidence>
<dbReference type="EMBL" id="JAPKIY010000082">
    <property type="protein sequence ID" value="MDS0900523.1"/>
    <property type="molecule type" value="Genomic_DNA"/>
</dbReference>
<proteinExistence type="predicted"/>
<protein>
    <recommendedName>
        <fullName evidence="3">CcgAII protein</fullName>
    </recommendedName>
</protein>
<sequence length="152" mass="17507">MLEHKFKTVRELKDALNECPDDAEIDISELPNNISRHGLTTVFDGKKVLICEYHDYEIINKYRNIFSELSKTEQSRCGCVYEMYQRNLSTAIDGYLSELTQEDKRKVIQLARAEFDYISPEEITEAIRQNQEDGYCSHGLDPNCCPLGCGDI</sequence>
<organism evidence="1 2">
    <name type="scientific">Morganella morganii</name>
    <name type="common">Proteus morganii</name>
    <dbReference type="NCBI Taxonomy" id="582"/>
    <lineage>
        <taxon>Bacteria</taxon>
        <taxon>Pseudomonadati</taxon>
        <taxon>Pseudomonadota</taxon>
        <taxon>Gammaproteobacteria</taxon>
        <taxon>Enterobacterales</taxon>
        <taxon>Morganellaceae</taxon>
        <taxon>Morganella</taxon>
    </lineage>
</organism>
<gene>
    <name evidence="1" type="ORF">OSC06_21550</name>
</gene>
<reference evidence="1" key="1">
    <citation type="submission" date="2023-02" db="EMBL/GenBank/DDBJ databases">
        <title>Detection, antimicrobial susceptibility and genomic characterization of NDM-producing species of Morganellaceae, Yersiniaceae, and Enterobacteriaceae other than Klebsiella.</title>
        <authorList>
            <person name="Camargo C.H."/>
            <person name="Sacchi C.T."/>
            <person name="Campos K.R."/>
        </authorList>
    </citation>
    <scope>NUCLEOTIDE SEQUENCE</scope>
    <source>
        <strain evidence="1">1189_21</strain>
    </source>
</reference>
<dbReference type="RefSeq" id="WP_223364412.1">
    <property type="nucleotide sequence ID" value="NZ_JAPKIY010000082.1"/>
</dbReference>
<comment type="caution">
    <text evidence="1">The sequence shown here is derived from an EMBL/GenBank/DDBJ whole genome shotgun (WGS) entry which is preliminary data.</text>
</comment>